<dbReference type="AlphaFoldDB" id="A8WYH1"/>
<keyword evidence="4 11" id="KW-0863">Zinc-finger</keyword>
<accession>A8WYH1</accession>
<dbReference type="InterPro" id="IPR049636">
    <property type="entry name" value="HNF4-like_DBD"/>
</dbReference>
<proteinExistence type="inferred from homology"/>
<dbReference type="STRING" id="6238.A8WYH1"/>
<evidence type="ECO:0000313" key="15">
    <source>
        <dbReference type="Proteomes" id="UP000008549"/>
    </source>
</evidence>
<dbReference type="InterPro" id="IPR000536">
    <property type="entry name" value="Nucl_hrmn_rcpt_lig-bd"/>
</dbReference>
<dbReference type="EMBL" id="HE601135">
    <property type="protein sequence ID" value="CAP25429.2"/>
    <property type="molecule type" value="Genomic_DNA"/>
</dbReference>
<keyword evidence="8 11" id="KW-0804">Transcription</keyword>
<evidence type="ECO:0000256" key="4">
    <source>
        <dbReference type="ARBA" id="ARBA00022771"/>
    </source>
</evidence>
<dbReference type="Pfam" id="PF00104">
    <property type="entry name" value="Hormone_recep"/>
    <property type="match status" value="1"/>
</dbReference>
<dbReference type="PANTHER" id="PTHR46011:SF10">
    <property type="entry name" value="NUCLEAR HORMONE RECEPTOR FAMILY MEMBER NHR-199-RELATED"/>
    <property type="match status" value="1"/>
</dbReference>
<evidence type="ECO:0000313" key="16">
    <source>
        <dbReference type="WormBase" id="CBG04789a"/>
    </source>
</evidence>
<dbReference type="Pfam" id="PF00105">
    <property type="entry name" value="zf-C4"/>
    <property type="match status" value="1"/>
</dbReference>
<dbReference type="GO" id="GO:0008270">
    <property type="term" value="F:zinc ion binding"/>
    <property type="evidence" value="ECO:0007669"/>
    <property type="project" value="UniProtKB-KW"/>
</dbReference>
<evidence type="ECO:0000313" key="14">
    <source>
        <dbReference type="EMBL" id="CAP25429.2"/>
    </source>
</evidence>
<evidence type="ECO:0000256" key="11">
    <source>
        <dbReference type="RuleBase" id="RU004334"/>
    </source>
</evidence>
<dbReference type="SMART" id="SM00399">
    <property type="entry name" value="ZnF_C4"/>
    <property type="match status" value="1"/>
</dbReference>
<dbReference type="GO" id="GO:0005634">
    <property type="term" value="C:nucleus"/>
    <property type="evidence" value="ECO:0000318"/>
    <property type="project" value="GO_Central"/>
</dbReference>
<sequence>MSNLVSGFEGTSAPPQYCLICCEVADGHHFGAPACRACAAFFRRTVQLNKIHECPKNNQCFILSNVRNMCRSCRYEKCIDVGMKRSAVQQKRDQLGKRDGLRSVSESYSSRGDQVLDTMRRAYEQLLVVRKEVHKRTENQPSRPICFSELQNVYLKEMTIVYRFLCEAFPEYSEFFPDTKRSLFKNFFLPFTLLENSFNGHTSNKQDVMLIPSGDYIDLEHLESYFTSNHQKFSQKETISMFAQQFKVLRTCITHPLHSENVDIYEFLALSAIILWESDLEADVDRQNAQEEAFQMRNAVIRDLLFYYQSMNVYDDVALRLGTILSILPSIQSHKNNEKISRFSDEFHRLIRASHRFHEYMEIKNLLNLYALPQNLYDMFSPVS</sequence>
<evidence type="ECO:0000256" key="9">
    <source>
        <dbReference type="ARBA" id="ARBA00023170"/>
    </source>
</evidence>
<organism evidence="14 15">
    <name type="scientific">Caenorhabditis briggsae</name>
    <dbReference type="NCBI Taxonomy" id="6238"/>
    <lineage>
        <taxon>Eukaryota</taxon>
        <taxon>Metazoa</taxon>
        <taxon>Ecdysozoa</taxon>
        <taxon>Nematoda</taxon>
        <taxon>Chromadorea</taxon>
        <taxon>Rhabditida</taxon>
        <taxon>Rhabditina</taxon>
        <taxon>Rhabditomorpha</taxon>
        <taxon>Rhabditoidea</taxon>
        <taxon>Rhabditidae</taxon>
        <taxon>Peloderinae</taxon>
        <taxon>Caenorhabditis</taxon>
    </lineage>
</organism>
<keyword evidence="9 11" id="KW-0675">Receptor</keyword>
<dbReference type="InterPro" id="IPR035500">
    <property type="entry name" value="NHR-like_dom_sf"/>
</dbReference>
<dbReference type="InParanoid" id="A8WYH1"/>
<keyword evidence="5 11" id="KW-0862">Zinc</keyword>
<dbReference type="PROSITE" id="PS51030">
    <property type="entry name" value="NUCLEAR_REC_DBD_2"/>
    <property type="match status" value="1"/>
</dbReference>
<evidence type="ECO:0000256" key="5">
    <source>
        <dbReference type="ARBA" id="ARBA00022833"/>
    </source>
</evidence>
<feature type="domain" description="Nuclear receptor" evidence="12">
    <location>
        <begin position="15"/>
        <end position="90"/>
    </location>
</feature>
<dbReference type="Proteomes" id="UP000008549">
    <property type="component" value="Unassembled WGS sequence"/>
</dbReference>
<dbReference type="Gene3D" id="3.30.50.10">
    <property type="entry name" value="Erythroid Transcription Factor GATA-1, subunit A"/>
    <property type="match status" value="1"/>
</dbReference>
<protein>
    <submittedName>
        <fullName evidence="14">Protein CBR-NHR-53</fullName>
    </submittedName>
</protein>
<evidence type="ECO:0000259" key="13">
    <source>
        <dbReference type="PROSITE" id="PS51843"/>
    </source>
</evidence>
<evidence type="ECO:0000256" key="6">
    <source>
        <dbReference type="ARBA" id="ARBA00023015"/>
    </source>
</evidence>
<dbReference type="InterPro" id="IPR013088">
    <property type="entry name" value="Znf_NHR/GATA"/>
</dbReference>
<reference evidence="14 15" key="2">
    <citation type="journal article" date="2011" name="PLoS Genet.">
        <title>Caenorhabditis briggsae recombinant inbred line genotypes reveal inter-strain incompatibility and the evolution of recombination.</title>
        <authorList>
            <person name="Ross J.A."/>
            <person name="Koboldt D.C."/>
            <person name="Staisch J.E."/>
            <person name="Chamberlin H.M."/>
            <person name="Gupta B.P."/>
            <person name="Miller R.D."/>
            <person name="Baird S.E."/>
            <person name="Haag E.S."/>
        </authorList>
    </citation>
    <scope>NUCLEOTIDE SEQUENCE [LARGE SCALE GENOMIC DNA]</scope>
    <source>
        <strain evidence="14 15">AF16</strain>
    </source>
</reference>
<dbReference type="SUPFAM" id="SSF48508">
    <property type="entry name" value="Nuclear receptor ligand-binding domain"/>
    <property type="match status" value="1"/>
</dbReference>
<keyword evidence="10 11" id="KW-0539">Nucleus</keyword>
<dbReference type="SMART" id="SM00430">
    <property type="entry name" value="HOLI"/>
    <property type="match status" value="1"/>
</dbReference>
<dbReference type="PRINTS" id="PR00047">
    <property type="entry name" value="STROIDFINGER"/>
</dbReference>
<evidence type="ECO:0000256" key="2">
    <source>
        <dbReference type="ARBA" id="ARBA00005993"/>
    </source>
</evidence>
<dbReference type="GO" id="GO:0003700">
    <property type="term" value="F:DNA-binding transcription factor activity"/>
    <property type="evidence" value="ECO:0000318"/>
    <property type="project" value="GO_Central"/>
</dbReference>
<dbReference type="PROSITE" id="PS51843">
    <property type="entry name" value="NR_LBD"/>
    <property type="match status" value="1"/>
</dbReference>
<dbReference type="PANTHER" id="PTHR46011">
    <property type="entry name" value="NUCLEAR HORMONE RECEPTOR FAMILY MEMBER NHR-86-RELATED"/>
    <property type="match status" value="1"/>
</dbReference>
<evidence type="ECO:0000256" key="3">
    <source>
        <dbReference type="ARBA" id="ARBA00022723"/>
    </source>
</evidence>
<comment type="similarity">
    <text evidence="2 11">Belongs to the nuclear hormone receptor family.</text>
</comment>
<feature type="domain" description="NR LBD" evidence="13">
    <location>
        <begin position="111"/>
        <end position="364"/>
    </location>
</feature>
<dbReference type="Gene3D" id="1.10.565.10">
    <property type="entry name" value="Retinoid X Receptor"/>
    <property type="match status" value="1"/>
</dbReference>
<dbReference type="eggNOG" id="KOG3575">
    <property type="taxonomic scope" value="Eukaryota"/>
</dbReference>
<keyword evidence="15" id="KW-1185">Reference proteome</keyword>
<name>A8WYH1_CAEBR</name>
<evidence type="ECO:0000256" key="8">
    <source>
        <dbReference type="ARBA" id="ARBA00023163"/>
    </source>
</evidence>
<evidence type="ECO:0000256" key="1">
    <source>
        <dbReference type="ARBA" id="ARBA00004123"/>
    </source>
</evidence>
<dbReference type="WormBase" id="CBG04789a">
    <property type="protein sequence ID" value="CBP46659"/>
    <property type="gene ID" value="WBGene00027398"/>
    <property type="gene designation" value="Cbr-nhr-53"/>
</dbReference>
<keyword evidence="7 11" id="KW-0238">DNA-binding</keyword>
<dbReference type="HOGENOM" id="CLU_007368_1_1_1"/>
<dbReference type="FunCoup" id="A8WYH1">
    <property type="interactions" value="180"/>
</dbReference>
<keyword evidence="6 11" id="KW-0805">Transcription regulation</keyword>
<dbReference type="SUPFAM" id="SSF57716">
    <property type="entry name" value="Glucocorticoid receptor-like (DNA-binding domain)"/>
    <property type="match status" value="1"/>
</dbReference>
<evidence type="ECO:0000259" key="12">
    <source>
        <dbReference type="PROSITE" id="PS51030"/>
    </source>
</evidence>
<gene>
    <name evidence="16" type="primary">nhr-53</name>
    <name evidence="14" type="synonym">Cbr-nhr-53</name>
    <name evidence="16" type="ORF">CBG04789</name>
    <name evidence="14" type="ORF">CBG_04789</name>
</gene>
<dbReference type="OMA" id="FLCEAFP"/>
<dbReference type="InterPro" id="IPR001628">
    <property type="entry name" value="Znf_hrmn_rcpt"/>
</dbReference>
<evidence type="ECO:0000256" key="10">
    <source>
        <dbReference type="ARBA" id="ARBA00023242"/>
    </source>
</evidence>
<evidence type="ECO:0000256" key="7">
    <source>
        <dbReference type="ARBA" id="ARBA00023125"/>
    </source>
</evidence>
<reference evidence="14 15" key="1">
    <citation type="journal article" date="2003" name="PLoS Biol.">
        <title>The genome sequence of Caenorhabditis briggsae: a platform for comparative genomics.</title>
        <authorList>
            <person name="Stein L.D."/>
            <person name="Bao Z."/>
            <person name="Blasiar D."/>
            <person name="Blumenthal T."/>
            <person name="Brent M.R."/>
            <person name="Chen N."/>
            <person name="Chinwalla A."/>
            <person name="Clarke L."/>
            <person name="Clee C."/>
            <person name="Coghlan A."/>
            <person name="Coulson A."/>
            <person name="D'Eustachio P."/>
            <person name="Fitch D.H."/>
            <person name="Fulton L.A."/>
            <person name="Fulton R.E."/>
            <person name="Griffiths-Jones S."/>
            <person name="Harris T.W."/>
            <person name="Hillier L.W."/>
            <person name="Kamath R."/>
            <person name="Kuwabara P.E."/>
            <person name="Mardis E.R."/>
            <person name="Marra M.A."/>
            <person name="Miner T.L."/>
            <person name="Minx P."/>
            <person name="Mullikin J.C."/>
            <person name="Plumb R.W."/>
            <person name="Rogers J."/>
            <person name="Schein J.E."/>
            <person name="Sohrmann M."/>
            <person name="Spieth J."/>
            <person name="Stajich J.E."/>
            <person name="Wei C."/>
            <person name="Willey D."/>
            <person name="Wilson R.K."/>
            <person name="Durbin R."/>
            <person name="Waterston R.H."/>
        </authorList>
    </citation>
    <scope>NUCLEOTIDE SEQUENCE [LARGE SCALE GENOMIC DNA]</scope>
    <source>
        <strain evidence="14 15">AF16</strain>
    </source>
</reference>
<dbReference type="CDD" id="cd06960">
    <property type="entry name" value="NR_DBD_HNF4A"/>
    <property type="match status" value="1"/>
</dbReference>
<dbReference type="GO" id="GO:0000978">
    <property type="term" value="F:RNA polymerase II cis-regulatory region sequence-specific DNA binding"/>
    <property type="evidence" value="ECO:0007669"/>
    <property type="project" value="InterPro"/>
</dbReference>
<keyword evidence="3 11" id="KW-0479">Metal-binding</keyword>
<comment type="subcellular location">
    <subcellularLocation>
        <location evidence="1 11">Nucleus</location>
    </subcellularLocation>
</comment>
<dbReference type="GO" id="GO:0006357">
    <property type="term" value="P:regulation of transcription by RNA polymerase II"/>
    <property type="evidence" value="ECO:0000318"/>
    <property type="project" value="GO_Central"/>
</dbReference>
<dbReference type="PROSITE" id="PS00031">
    <property type="entry name" value="NUCLEAR_REC_DBD_1"/>
    <property type="match status" value="1"/>
</dbReference>